<accession>A0A1H9U908</accession>
<evidence type="ECO:0000313" key="1">
    <source>
        <dbReference type="EMBL" id="SES05593.1"/>
    </source>
</evidence>
<gene>
    <name evidence="2" type="ORF">SAMN04487855_2197</name>
    <name evidence="1" type="ORF">SAMN05216589_2198</name>
</gene>
<dbReference type="EMBL" id="FOUA01000003">
    <property type="protein sequence ID" value="SFM06163.1"/>
    <property type="molecule type" value="Genomic_DNA"/>
</dbReference>
<proteinExistence type="predicted"/>
<dbReference type="Proteomes" id="UP000186599">
    <property type="component" value="Unassembled WGS sequence"/>
</dbReference>
<sequence length="122" mass="13985">MIPPGKDELFKQILPFYLRNPLVSNLRWWKRHRHPLMFGLQGYTAAQPALGKPGSRDPFKHVVFHAIHFRQPIQPRLVNINVAGGALARPSTITQDPFQTVIGRNLHERLARSGFYNLLTII</sequence>
<reference evidence="3 4" key="1">
    <citation type="submission" date="2016-10" db="EMBL/GenBank/DDBJ databases">
        <authorList>
            <person name="de Groot N.N."/>
        </authorList>
    </citation>
    <scope>NUCLEOTIDE SEQUENCE [LARGE SCALE GENOMIC DNA]</scope>
    <source>
        <strain evidence="2 3">CGMCC 1.9095</strain>
        <strain evidence="1 4">DSM 22558</strain>
    </source>
</reference>
<name>A0A1H9U908_9GAMM</name>
<dbReference type="EMBL" id="FOGN01000003">
    <property type="protein sequence ID" value="SES05593.1"/>
    <property type="molecule type" value="Genomic_DNA"/>
</dbReference>
<dbReference type="AlphaFoldDB" id="A0A1H9U908"/>
<evidence type="ECO:0000313" key="3">
    <source>
        <dbReference type="Proteomes" id="UP000186599"/>
    </source>
</evidence>
<evidence type="ECO:0000313" key="2">
    <source>
        <dbReference type="EMBL" id="SFM06163.1"/>
    </source>
</evidence>
<organism evidence="1 4">
    <name type="scientific">Halopseudomonas bauzanensis</name>
    <dbReference type="NCBI Taxonomy" id="653930"/>
    <lineage>
        <taxon>Bacteria</taxon>
        <taxon>Pseudomonadati</taxon>
        <taxon>Pseudomonadota</taxon>
        <taxon>Gammaproteobacteria</taxon>
        <taxon>Pseudomonadales</taxon>
        <taxon>Pseudomonadaceae</taxon>
        <taxon>Halopseudomonas</taxon>
    </lineage>
</organism>
<keyword evidence="3" id="KW-1185">Reference proteome</keyword>
<protein>
    <submittedName>
        <fullName evidence="1">Uncharacterized protein</fullName>
    </submittedName>
</protein>
<evidence type="ECO:0000313" key="4">
    <source>
        <dbReference type="Proteomes" id="UP000186904"/>
    </source>
</evidence>
<dbReference type="Proteomes" id="UP000186904">
    <property type="component" value="Unassembled WGS sequence"/>
</dbReference>
<dbReference type="STRING" id="653930.SAMN05216589_2198"/>